<sequence>MLTDSKLQVTFWAEAVNTACHVLNRVLTVKQHNKTCYELLNNRKPNLEYLLPFGNPCTLLKVRDVPTKFSAKAIEGIFLRYVANPTTKRVYKKETRQNSGFLPTAVPQLSIPSTSVPDPNVASCSGTQESDSEDENVIFQDSFADPLLVDEPSNLTQAQGEILTNLDSEIPVNQDISY</sequence>
<name>A0ACB9J660_9ASTR</name>
<comment type="caution">
    <text evidence="1">The sequence shown here is derived from an EMBL/GenBank/DDBJ whole genome shotgun (WGS) entry which is preliminary data.</text>
</comment>
<dbReference type="Proteomes" id="UP001056120">
    <property type="component" value="Linkage Group LG05"/>
</dbReference>
<dbReference type="EMBL" id="CM042022">
    <property type="protein sequence ID" value="KAI3815616.1"/>
    <property type="molecule type" value="Genomic_DNA"/>
</dbReference>
<accession>A0ACB9J660</accession>
<gene>
    <name evidence="1" type="ORF">L1987_15293</name>
</gene>
<evidence type="ECO:0000313" key="1">
    <source>
        <dbReference type="EMBL" id="KAI3815616.1"/>
    </source>
</evidence>
<keyword evidence="2" id="KW-1185">Reference proteome</keyword>
<reference evidence="2" key="1">
    <citation type="journal article" date="2022" name="Mol. Ecol. Resour.">
        <title>The genomes of chicory, endive, great burdock and yacon provide insights into Asteraceae palaeo-polyploidization history and plant inulin production.</title>
        <authorList>
            <person name="Fan W."/>
            <person name="Wang S."/>
            <person name="Wang H."/>
            <person name="Wang A."/>
            <person name="Jiang F."/>
            <person name="Liu H."/>
            <person name="Zhao H."/>
            <person name="Xu D."/>
            <person name="Zhang Y."/>
        </authorList>
    </citation>
    <scope>NUCLEOTIDE SEQUENCE [LARGE SCALE GENOMIC DNA]</scope>
    <source>
        <strain evidence="2">cv. Yunnan</strain>
    </source>
</reference>
<evidence type="ECO:0000313" key="2">
    <source>
        <dbReference type="Proteomes" id="UP001056120"/>
    </source>
</evidence>
<organism evidence="1 2">
    <name type="scientific">Smallanthus sonchifolius</name>
    <dbReference type="NCBI Taxonomy" id="185202"/>
    <lineage>
        <taxon>Eukaryota</taxon>
        <taxon>Viridiplantae</taxon>
        <taxon>Streptophyta</taxon>
        <taxon>Embryophyta</taxon>
        <taxon>Tracheophyta</taxon>
        <taxon>Spermatophyta</taxon>
        <taxon>Magnoliopsida</taxon>
        <taxon>eudicotyledons</taxon>
        <taxon>Gunneridae</taxon>
        <taxon>Pentapetalae</taxon>
        <taxon>asterids</taxon>
        <taxon>campanulids</taxon>
        <taxon>Asterales</taxon>
        <taxon>Asteraceae</taxon>
        <taxon>Asteroideae</taxon>
        <taxon>Heliantheae alliance</taxon>
        <taxon>Millerieae</taxon>
        <taxon>Smallanthus</taxon>
    </lineage>
</organism>
<proteinExistence type="predicted"/>
<reference evidence="1 2" key="2">
    <citation type="journal article" date="2022" name="Mol. Ecol. Resour.">
        <title>The genomes of chicory, endive, great burdock and yacon provide insights into Asteraceae paleo-polyploidization history and plant inulin production.</title>
        <authorList>
            <person name="Fan W."/>
            <person name="Wang S."/>
            <person name="Wang H."/>
            <person name="Wang A."/>
            <person name="Jiang F."/>
            <person name="Liu H."/>
            <person name="Zhao H."/>
            <person name="Xu D."/>
            <person name="Zhang Y."/>
        </authorList>
    </citation>
    <scope>NUCLEOTIDE SEQUENCE [LARGE SCALE GENOMIC DNA]</scope>
    <source>
        <strain evidence="2">cv. Yunnan</strain>
        <tissue evidence="1">Leaves</tissue>
    </source>
</reference>
<protein>
    <submittedName>
        <fullName evidence="1">Uncharacterized protein</fullName>
    </submittedName>
</protein>